<organism evidence="2 3">
    <name type="scientific">Cutaneotrichosporon spelunceum</name>
    <dbReference type="NCBI Taxonomy" id="1672016"/>
    <lineage>
        <taxon>Eukaryota</taxon>
        <taxon>Fungi</taxon>
        <taxon>Dikarya</taxon>
        <taxon>Basidiomycota</taxon>
        <taxon>Agaricomycotina</taxon>
        <taxon>Tremellomycetes</taxon>
        <taxon>Trichosporonales</taxon>
        <taxon>Trichosporonaceae</taxon>
        <taxon>Cutaneotrichosporon</taxon>
    </lineage>
</organism>
<dbReference type="Gene3D" id="3.40.50.720">
    <property type="entry name" value="NAD(P)-binding Rossmann-like Domain"/>
    <property type="match status" value="1"/>
</dbReference>
<dbReference type="PANTHER" id="PTHR44013">
    <property type="entry name" value="ZINC-TYPE ALCOHOL DEHYDROGENASE-LIKE PROTEIN C16A3.02C"/>
    <property type="match status" value="1"/>
</dbReference>
<dbReference type="PANTHER" id="PTHR44013:SF1">
    <property type="entry name" value="ZINC-TYPE ALCOHOL DEHYDROGENASE-LIKE PROTEIN C16A3.02C"/>
    <property type="match status" value="1"/>
</dbReference>
<dbReference type="SUPFAM" id="SSF50129">
    <property type="entry name" value="GroES-like"/>
    <property type="match status" value="1"/>
</dbReference>
<name>A0AAD3TW62_9TREE</name>
<dbReference type="SUPFAM" id="SSF51735">
    <property type="entry name" value="NAD(P)-binding Rossmann-fold domains"/>
    <property type="match status" value="1"/>
</dbReference>
<dbReference type="Proteomes" id="UP001222932">
    <property type="component" value="Unassembled WGS sequence"/>
</dbReference>
<feature type="domain" description="Enoyl reductase (ER)" evidence="1">
    <location>
        <begin position="14"/>
        <end position="338"/>
    </location>
</feature>
<sequence>MASTMKAIAYSAYGGPEVTKLMELPLPTPRAGDVTVRVAAGSLNPVDKHQRNGTFKALIPYSFPAIGGNEFSGVVTALGEGVDRFAVGDSVVCRTEKTAMRAFAEYTTMPAHLCAKAPTTMPLTDAAGLPLASVTAEQCLDLLEVKAGDRVLVTGGAGGVGLFAIQLAKLRGAHVTTTASDAGKPFVEKAGADEVVNYKTTKLADMPQKWTKVLDAAGGDDAILNDVLPAVEDGGKIISIAGPQSPGCFDGVLSWWMKPVINLVIWARARTVLNAAATRNITYQWWFMVPNGDQLAKLVGYVDEGKLVVNIDSRFKMAEFKDAYERLESGRCKGKIVLEIGGNP</sequence>
<dbReference type="InterPro" id="IPR036291">
    <property type="entry name" value="NAD(P)-bd_dom_sf"/>
</dbReference>
<accession>A0AAD3TW62</accession>
<dbReference type="SMART" id="SM00829">
    <property type="entry name" value="PKS_ER"/>
    <property type="match status" value="1"/>
</dbReference>
<dbReference type="InterPro" id="IPR020843">
    <property type="entry name" value="ER"/>
</dbReference>
<reference evidence="2" key="1">
    <citation type="journal article" date="2023" name="BMC Genomics">
        <title>Chromosome-level genome assemblies of Cutaneotrichosporon spp. (Trichosporonales, Basidiomycota) reveal imbalanced evolution between nucleotide sequences and chromosome synteny.</title>
        <authorList>
            <person name="Kobayashi Y."/>
            <person name="Kayamori A."/>
            <person name="Aoki K."/>
            <person name="Shiwa Y."/>
            <person name="Matsutani M."/>
            <person name="Fujita N."/>
            <person name="Sugita T."/>
            <person name="Iwasaki W."/>
            <person name="Tanaka N."/>
            <person name="Takashima M."/>
        </authorList>
    </citation>
    <scope>NUCLEOTIDE SEQUENCE</scope>
    <source>
        <strain evidence="2">HIS016</strain>
    </source>
</reference>
<dbReference type="GO" id="GO:0016491">
    <property type="term" value="F:oxidoreductase activity"/>
    <property type="evidence" value="ECO:0007669"/>
    <property type="project" value="InterPro"/>
</dbReference>
<dbReference type="EMBL" id="BTCM01000005">
    <property type="protein sequence ID" value="GMK57989.1"/>
    <property type="molecule type" value="Genomic_DNA"/>
</dbReference>
<evidence type="ECO:0000313" key="2">
    <source>
        <dbReference type="EMBL" id="GMK57989.1"/>
    </source>
</evidence>
<comment type="caution">
    <text evidence="2">The sequence shown here is derived from an EMBL/GenBank/DDBJ whole genome shotgun (WGS) entry which is preliminary data.</text>
</comment>
<dbReference type="InterPro" id="IPR011032">
    <property type="entry name" value="GroES-like_sf"/>
</dbReference>
<evidence type="ECO:0000313" key="3">
    <source>
        <dbReference type="Proteomes" id="UP001222932"/>
    </source>
</evidence>
<gene>
    <name evidence="2" type="ORF">CspeluHIS016_0500210</name>
</gene>
<dbReference type="InterPro" id="IPR002364">
    <property type="entry name" value="Quin_OxRdtase/zeta-crystal_CS"/>
</dbReference>
<protein>
    <recommendedName>
        <fullName evidence="1">Enoyl reductase (ER) domain-containing protein</fullName>
    </recommendedName>
</protein>
<keyword evidence="3" id="KW-1185">Reference proteome</keyword>
<dbReference type="PROSITE" id="PS01162">
    <property type="entry name" value="QOR_ZETA_CRYSTAL"/>
    <property type="match status" value="1"/>
</dbReference>
<dbReference type="GO" id="GO:0008270">
    <property type="term" value="F:zinc ion binding"/>
    <property type="evidence" value="ECO:0007669"/>
    <property type="project" value="InterPro"/>
</dbReference>
<dbReference type="AlphaFoldDB" id="A0AAD3TW62"/>
<reference evidence="2" key="2">
    <citation type="submission" date="2023-06" db="EMBL/GenBank/DDBJ databases">
        <authorList>
            <person name="Kobayashi Y."/>
            <person name="Kayamori A."/>
            <person name="Aoki K."/>
            <person name="Shiwa Y."/>
            <person name="Fujita N."/>
            <person name="Sugita T."/>
            <person name="Iwasaki W."/>
            <person name="Tanaka N."/>
            <person name="Takashima M."/>
        </authorList>
    </citation>
    <scope>NUCLEOTIDE SEQUENCE</scope>
    <source>
        <strain evidence="2">HIS016</strain>
    </source>
</reference>
<proteinExistence type="predicted"/>
<evidence type="ECO:0000259" key="1">
    <source>
        <dbReference type="SMART" id="SM00829"/>
    </source>
</evidence>
<dbReference type="CDD" id="cd05289">
    <property type="entry name" value="MDR_like_2"/>
    <property type="match status" value="1"/>
</dbReference>
<dbReference type="Pfam" id="PF08240">
    <property type="entry name" value="ADH_N"/>
    <property type="match status" value="1"/>
</dbReference>
<dbReference type="Gene3D" id="3.90.180.10">
    <property type="entry name" value="Medium-chain alcohol dehydrogenases, catalytic domain"/>
    <property type="match status" value="1"/>
</dbReference>
<dbReference type="InterPro" id="IPR052733">
    <property type="entry name" value="Chloroplast_QOR"/>
</dbReference>
<dbReference type="Pfam" id="PF13602">
    <property type="entry name" value="ADH_zinc_N_2"/>
    <property type="match status" value="1"/>
</dbReference>
<dbReference type="InterPro" id="IPR013154">
    <property type="entry name" value="ADH-like_N"/>
</dbReference>